<name>A0A316E302_9FLAO</name>
<dbReference type="InterPro" id="IPR011990">
    <property type="entry name" value="TPR-like_helical_dom_sf"/>
</dbReference>
<dbReference type="PROSITE" id="PS51257">
    <property type="entry name" value="PROKAR_LIPOPROTEIN"/>
    <property type="match status" value="1"/>
</dbReference>
<reference evidence="1 2" key="1">
    <citation type="submission" date="2018-05" db="EMBL/GenBank/DDBJ databases">
        <title>Genomic Encyclopedia of Archaeal and Bacterial Type Strains, Phase II (KMG-II): from individual species to whole genera.</title>
        <authorList>
            <person name="Goeker M."/>
        </authorList>
    </citation>
    <scope>NUCLEOTIDE SEQUENCE [LARGE SCALE GENOMIC DNA]</scope>
    <source>
        <strain evidence="1 2">DSM 23514</strain>
    </source>
</reference>
<protein>
    <submittedName>
        <fullName evidence="1">SusD-like starch-binding protein associating with outer membrane</fullName>
    </submittedName>
</protein>
<dbReference type="EMBL" id="QGGQ01000004">
    <property type="protein sequence ID" value="PWK23749.1"/>
    <property type="molecule type" value="Genomic_DNA"/>
</dbReference>
<sequence length="552" mass="61649">MMYQIKNKIVVLFLGGILLVACHGLEDLNENPNAAGQEKIDPNLLMPTVIKGTGKTFVGLGFGDLAGVVQHTQKDGWSSGHNSYDWSNDSHSWKDYYALLKNNQTMIEKSETDALDFQLGVGLVLKSYLFGLITDLWGDAPYSEALKGDLGFEYFDSPFDEQSSIYQNIFSDLNRANTLLSKDEGAYFGIEDKQDILYNGEVSKWRKFANSLALRYYMRLSEKEPTLAQQGIANIVSNPSKYPLILDAEDDANMAYIGNTSDDSWPTNTKFDESSQGAYFRIKMAKTLVDALQELDDPRLGVWANKVAEPIVLESDVPDDYDEVIDGERHVSQAIVDAYESSYGFPVDYDKEYIGLPTGLTLGAAYNLSEDVNQGTFNKHASQLNDIYKEASGPLLQARLISAAEVNFVLAEAAEKGWASGSAEQYYNEGILQSFKAWGVVDDYGDYISGAAAYSGYDDILEQKWIASWSAASEAWFDYRRTGLPDLQPGKSAKRRALPLRFYYHIDELDNNTENAEQAVNRLEPTEFLGDDSSNNSAWSKMWLLQGTNKPY</sequence>
<dbReference type="RefSeq" id="WP_211315857.1">
    <property type="nucleotide sequence ID" value="NZ_JACWLN010000004.1"/>
</dbReference>
<dbReference type="Gene3D" id="1.25.40.390">
    <property type="match status" value="1"/>
</dbReference>
<evidence type="ECO:0000313" key="1">
    <source>
        <dbReference type="EMBL" id="PWK23749.1"/>
    </source>
</evidence>
<dbReference type="InterPro" id="IPR041662">
    <property type="entry name" value="SusD-like_2"/>
</dbReference>
<dbReference type="SUPFAM" id="SSF48452">
    <property type="entry name" value="TPR-like"/>
    <property type="match status" value="1"/>
</dbReference>
<organism evidence="1 2">
    <name type="scientific">Maribacter polysiphoniae</name>
    <dbReference type="NCBI Taxonomy" id="429344"/>
    <lineage>
        <taxon>Bacteria</taxon>
        <taxon>Pseudomonadati</taxon>
        <taxon>Bacteroidota</taxon>
        <taxon>Flavobacteriia</taxon>
        <taxon>Flavobacteriales</taxon>
        <taxon>Flavobacteriaceae</taxon>
        <taxon>Maribacter</taxon>
    </lineage>
</organism>
<evidence type="ECO:0000313" key="2">
    <source>
        <dbReference type="Proteomes" id="UP000245667"/>
    </source>
</evidence>
<gene>
    <name evidence="1" type="ORF">LX92_02316</name>
</gene>
<dbReference type="Pfam" id="PF12771">
    <property type="entry name" value="SusD-like_2"/>
    <property type="match status" value="2"/>
</dbReference>
<dbReference type="AlphaFoldDB" id="A0A316E302"/>
<comment type="caution">
    <text evidence="1">The sequence shown here is derived from an EMBL/GenBank/DDBJ whole genome shotgun (WGS) entry which is preliminary data.</text>
</comment>
<proteinExistence type="predicted"/>
<accession>A0A316E302</accession>
<dbReference type="Proteomes" id="UP000245667">
    <property type="component" value="Unassembled WGS sequence"/>
</dbReference>